<organism evidence="2 3">
    <name type="scientific">Oedothorax gibbosus</name>
    <dbReference type="NCBI Taxonomy" id="931172"/>
    <lineage>
        <taxon>Eukaryota</taxon>
        <taxon>Metazoa</taxon>
        <taxon>Ecdysozoa</taxon>
        <taxon>Arthropoda</taxon>
        <taxon>Chelicerata</taxon>
        <taxon>Arachnida</taxon>
        <taxon>Araneae</taxon>
        <taxon>Araneomorphae</taxon>
        <taxon>Entelegynae</taxon>
        <taxon>Araneoidea</taxon>
        <taxon>Linyphiidae</taxon>
        <taxon>Erigoninae</taxon>
        <taxon>Oedothorax</taxon>
    </lineage>
</organism>
<sequence length="164" mass="18535">MKIIFLVILTLYAFLKKIILVPCRITVAISLSLYRKFLNIKIPLFCHKEYIRSSIGLIFVFFISILLTAGLIFIASKTQPGSIDCHVYNETKLKSGSEFNQIPHSLEIVPMTSRSHLSECHHIADHVSSLMCDGDDRLAGRELVDSLLHFHVEESSPKVFSSDD</sequence>
<reference evidence="2 3" key="1">
    <citation type="journal article" date="2022" name="Nat. Ecol. Evol.">
        <title>A masculinizing supergene underlies an exaggerated male reproductive morph in a spider.</title>
        <authorList>
            <person name="Hendrickx F."/>
            <person name="De Corte Z."/>
            <person name="Sonet G."/>
            <person name="Van Belleghem S.M."/>
            <person name="Kostlbacher S."/>
            <person name="Vangestel C."/>
        </authorList>
    </citation>
    <scope>NUCLEOTIDE SEQUENCE [LARGE SCALE GENOMIC DNA]</scope>
    <source>
        <strain evidence="2">W744_W776</strain>
    </source>
</reference>
<dbReference type="EMBL" id="JAFNEN010000045">
    <property type="protein sequence ID" value="KAG8198003.1"/>
    <property type="molecule type" value="Genomic_DNA"/>
</dbReference>
<keyword evidence="1" id="KW-1133">Transmembrane helix</keyword>
<comment type="caution">
    <text evidence="2">The sequence shown here is derived from an EMBL/GenBank/DDBJ whole genome shotgun (WGS) entry which is preliminary data.</text>
</comment>
<accession>A0AAV6VQJ8</accession>
<proteinExistence type="predicted"/>
<gene>
    <name evidence="2" type="ORF">JTE90_001843</name>
</gene>
<feature type="transmembrane region" description="Helical" evidence="1">
    <location>
        <begin position="55"/>
        <end position="75"/>
    </location>
</feature>
<feature type="transmembrane region" description="Helical" evidence="1">
    <location>
        <begin position="6"/>
        <end position="34"/>
    </location>
</feature>
<protein>
    <submittedName>
        <fullName evidence="2">Uncharacterized protein</fullName>
    </submittedName>
</protein>
<keyword evidence="3" id="KW-1185">Reference proteome</keyword>
<dbReference type="Proteomes" id="UP000827092">
    <property type="component" value="Unassembled WGS sequence"/>
</dbReference>
<evidence type="ECO:0000313" key="3">
    <source>
        <dbReference type="Proteomes" id="UP000827092"/>
    </source>
</evidence>
<evidence type="ECO:0000256" key="1">
    <source>
        <dbReference type="SAM" id="Phobius"/>
    </source>
</evidence>
<evidence type="ECO:0000313" key="2">
    <source>
        <dbReference type="EMBL" id="KAG8198003.1"/>
    </source>
</evidence>
<keyword evidence="1" id="KW-0812">Transmembrane</keyword>
<keyword evidence="1" id="KW-0472">Membrane</keyword>
<name>A0AAV6VQJ8_9ARAC</name>
<dbReference type="AlphaFoldDB" id="A0AAV6VQJ8"/>